<evidence type="ECO:0000313" key="18">
    <source>
        <dbReference type="EMBL" id="MEN7550832.1"/>
    </source>
</evidence>
<keyword evidence="6 15" id="KW-0285">Flavoprotein</keyword>
<dbReference type="FunFam" id="2.40.30.10:FF:000034">
    <property type="entry name" value="Flavohemoprotein"/>
    <property type="match status" value="1"/>
</dbReference>
<dbReference type="NCBIfam" id="NF009805">
    <property type="entry name" value="PRK13289.1"/>
    <property type="match status" value="1"/>
</dbReference>
<evidence type="ECO:0000259" key="16">
    <source>
        <dbReference type="PROSITE" id="PS01033"/>
    </source>
</evidence>
<evidence type="ECO:0000256" key="2">
    <source>
        <dbReference type="ARBA" id="ARBA00008414"/>
    </source>
</evidence>
<evidence type="ECO:0000259" key="17">
    <source>
        <dbReference type="PROSITE" id="PS51384"/>
    </source>
</evidence>
<evidence type="ECO:0000256" key="13">
    <source>
        <dbReference type="ARBA" id="ARBA00048649"/>
    </source>
</evidence>
<keyword evidence="4 15" id="KW-0349">Heme</keyword>
<dbReference type="FunFam" id="3.40.50.80:FF:000010">
    <property type="entry name" value="Flavohemoprotein"/>
    <property type="match status" value="1"/>
</dbReference>
<evidence type="ECO:0000256" key="8">
    <source>
        <dbReference type="ARBA" id="ARBA00022827"/>
    </source>
</evidence>
<dbReference type="CDD" id="cd06184">
    <property type="entry name" value="flavohem_like_fad_nad_binding"/>
    <property type="match status" value="1"/>
</dbReference>
<dbReference type="Pfam" id="PF00970">
    <property type="entry name" value="FAD_binding_6"/>
    <property type="match status" value="1"/>
</dbReference>
<feature type="site" description="Influences the redox potential of the prosthetic heme and FAD groups" evidence="15">
    <location>
        <position position="392"/>
    </location>
</feature>
<dbReference type="PRINTS" id="PR00410">
    <property type="entry name" value="PHEHYDRXLASE"/>
</dbReference>
<dbReference type="GO" id="GO:0020037">
    <property type="term" value="F:heme binding"/>
    <property type="evidence" value="ECO:0007669"/>
    <property type="project" value="InterPro"/>
</dbReference>
<reference evidence="18 19" key="1">
    <citation type="submission" date="2024-04" db="EMBL/GenBank/DDBJ databases">
        <title>Novel genus in family Flammeovirgaceae.</title>
        <authorList>
            <person name="Nguyen T.H."/>
            <person name="Vuong T.Q."/>
            <person name="Le H."/>
            <person name="Kim S.-G."/>
        </authorList>
    </citation>
    <scope>NUCLEOTIDE SEQUENCE [LARGE SCALE GENOMIC DNA]</scope>
    <source>
        <strain evidence="18 19">JCM 23209</strain>
    </source>
</reference>
<comment type="catalytic activity">
    <reaction evidence="14 15">
        <text>2 nitric oxide + NADPH + 2 O2 = 2 nitrate + NADP(+) + H(+)</text>
        <dbReference type="Rhea" id="RHEA:19465"/>
        <dbReference type="ChEBI" id="CHEBI:15378"/>
        <dbReference type="ChEBI" id="CHEBI:15379"/>
        <dbReference type="ChEBI" id="CHEBI:16480"/>
        <dbReference type="ChEBI" id="CHEBI:17632"/>
        <dbReference type="ChEBI" id="CHEBI:57783"/>
        <dbReference type="ChEBI" id="CHEBI:58349"/>
        <dbReference type="EC" id="1.14.12.17"/>
    </reaction>
</comment>
<dbReference type="EC" id="1.14.12.17" evidence="15"/>
<dbReference type="GO" id="GO:0046872">
    <property type="term" value="F:metal ion binding"/>
    <property type="evidence" value="ECO:0007669"/>
    <property type="project" value="UniProtKB-KW"/>
</dbReference>
<comment type="cofactor">
    <cofactor evidence="15">
        <name>FAD</name>
        <dbReference type="ChEBI" id="CHEBI:57692"/>
    </cofactor>
    <text evidence="15">Binds 1 FAD per subunit.</text>
</comment>
<feature type="domain" description="FAD-binding FR-type" evidence="17">
    <location>
        <begin position="152"/>
        <end position="261"/>
    </location>
</feature>
<feature type="active site" description="Charge relay system" evidence="15">
    <location>
        <position position="95"/>
    </location>
</feature>
<gene>
    <name evidence="18" type="primary">hmpA</name>
    <name evidence="15" type="synonym">hmp</name>
    <name evidence="18" type="ORF">AAG747_23125</name>
</gene>
<evidence type="ECO:0000256" key="6">
    <source>
        <dbReference type="ARBA" id="ARBA00022630"/>
    </source>
</evidence>
<dbReference type="InterPro" id="IPR017927">
    <property type="entry name" value="FAD-bd_FR_type"/>
</dbReference>
<dbReference type="FunFam" id="1.10.490.10:FF:000003">
    <property type="entry name" value="Flavohemoprotein"/>
    <property type="match status" value="1"/>
</dbReference>
<evidence type="ECO:0000256" key="7">
    <source>
        <dbReference type="ARBA" id="ARBA00022723"/>
    </source>
</evidence>
<feature type="region of interest" description="Reductase" evidence="15">
    <location>
        <begin position="149"/>
        <end position="407"/>
    </location>
</feature>
<keyword evidence="19" id="KW-1185">Reference proteome</keyword>
<organism evidence="18 19">
    <name type="scientific">Rapidithrix thailandica</name>
    <dbReference type="NCBI Taxonomy" id="413964"/>
    <lineage>
        <taxon>Bacteria</taxon>
        <taxon>Pseudomonadati</taxon>
        <taxon>Bacteroidota</taxon>
        <taxon>Cytophagia</taxon>
        <taxon>Cytophagales</taxon>
        <taxon>Flammeovirgaceae</taxon>
        <taxon>Rapidithrix</taxon>
    </lineage>
</organism>
<evidence type="ECO:0000256" key="12">
    <source>
        <dbReference type="ARBA" id="ARBA00023027"/>
    </source>
</evidence>
<feature type="domain" description="Globin" evidence="16">
    <location>
        <begin position="1"/>
        <end position="138"/>
    </location>
</feature>
<dbReference type="Gene3D" id="1.10.490.10">
    <property type="entry name" value="Globins"/>
    <property type="match status" value="1"/>
</dbReference>
<feature type="active site" description="Charge relay system" evidence="15">
    <location>
        <position position="137"/>
    </location>
</feature>
<dbReference type="RefSeq" id="WP_346823614.1">
    <property type="nucleotide sequence ID" value="NZ_JBDKWZ010000017.1"/>
</dbReference>
<evidence type="ECO:0000256" key="15">
    <source>
        <dbReference type="HAMAP-Rule" id="MF_01252"/>
    </source>
</evidence>
<keyword evidence="9 15" id="KW-0521">NADP</keyword>
<feature type="binding site" evidence="15">
    <location>
        <position position="190"/>
    </location>
    <ligand>
        <name>FAD</name>
        <dbReference type="ChEBI" id="CHEBI:57692"/>
    </ligand>
</feature>
<comment type="catalytic activity">
    <reaction evidence="13 15">
        <text>2 nitric oxide + NADH + 2 O2 = 2 nitrate + NAD(+) + H(+)</text>
        <dbReference type="Rhea" id="RHEA:19469"/>
        <dbReference type="ChEBI" id="CHEBI:15378"/>
        <dbReference type="ChEBI" id="CHEBI:15379"/>
        <dbReference type="ChEBI" id="CHEBI:16480"/>
        <dbReference type="ChEBI" id="CHEBI:17632"/>
        <dbReference type="ChEBI" id="CHEBI:57540"/>
        <dbReference type="ChEBI" id="CHEBI:57945"/>
        <dbReference type="EC" id="1.14.12.17"/>
    </reaction>
</comment>
<dbReference type="PROSITE" id="PS01033">
    <property type="entry name" value="GLOBIN"/>
    <property type="match status" value="1"/>
</dbReference>
<evidence type="ECO:0000256" key="10">
    <source>
        <dbReference type="ARBA" id="ARBA00023002"/>
    </source>
</evidence>
<feature type="site" description="Involved in heme-bound ligand stabilization and O-O bond activation" evidence="15">
    <location>
        <position position="29"/>
    </location>
</feature>
<evidence type="ECO:0000256" key="1">
    <source>
        <dbReference type="ARBA" id="ARBA00006401"/>
    </source>
</evidence>
<evidence type="ECO:0000256" key="5">
    <source>
        <dbReference type="ARBA" id="ARBA00022621"/>
    </source>
</evidence>
<accession>A0AAW9S3W0</accession>
<feature type="binding site" description="proximal binding residue" evidence="15">
    <location>
        <position position="85"/>
    </location>
    <ligand>
        <name>heme b</name>
        <dbReference type="ChEBI" id="CHEBI:60344"/>
    </ligand>
    <ligandPart>
        <name>Fe</name>
        <dbReference type="ChEBI" id="CHEBI:18248"/>
    </ligandPart>
</feature>
<dbReference type="PRINTS" id="PR00371">
    <property type="entry name" value="FPNCR"/>
</dbReference>
<dbReference type="Pfam" id="PF00042">
    <property type="entry name" value="Globin"/>
    <property type="match status" value="1"/>
</dbReference>
<comment type="caution">
    <text evidence="18">The sequence shown here is derived from an EMBL/GenBank/DDBJ whole genome shotgun (WGS) entry which is preliminary data.</text>
</comment>
<feature type="binding site" evidence="15">
    <location>
        <begin position="204"/>
        <end position="207"/>
    </location>
    <ligand>
        <name>FAD</name>
        <dbReference type="ChEBI" id="CHEBI:57692"/>
    </ligand>
</feature>
<keyword evidence="12 15" id="KW-0520">NAD</keyword>
<dbReference type="InterPro" id="IPR001709">
    <property type="entry name" value="Flavoprot_Pyr_Nucl_cyt_Rdtase"/>
</dbReference>
<dbReference type="PANTHER" id="PTHR43396">
    <property type="entry name" value="FLAVOHEMOPROTEIN"/>
    <property type="match status" value="1"/>
</dbReference>
<evidence type="ECO:0000256" key="9">
    <source>
        <dbReference type="ARBA" id="ARBA00022857"/>
    </source>
</evidence>
<name>A0AAW9S3W0_9BACT</name>
<evidence type="ECO:0000256" key="11">
    <source>
        <dbReference type="ARBA" id="ARBA00023004"/>
    </source>
</evidence>
<comment type="cofactor">
    <cofactor evidence="15">
        <name>heme b</name>
        <dbReference type="ChEBI" id="CHEBI:60344"/>
    </cofactor>
    <text evidence="15">Binds 1 heme b (iron(II)-protoporphyrin IX) group per subunit.</text>
</comment>
<keyword evidence="3 15" id="KW-0813">Transport</keyword>
<dbReference type="Proteomes" id="UP001403385">
    <property type="component" value="Unassembled WGS sequence"/>
</dbReference>
<evidence type="ECO:0000256" key="3">
    <source>
        <dbReference type="ARBA" id="ARBA00022448"/>
    </source>
</evidence>
<dbReference type="InterPro" id="IPR001433">
    <property type="entry name" value="OxRdtase_FAD/NAD-bd"/>
</dbReference>
<comment type="similarity">
    <text evidence="2 15">Belongs to the globin family. Two-domain flavohemoproteins subfamily.</text>
</comment>
<dbReference type="InterPro" id="IPR023950">
    <property type="entry name" value="Hmp"/>
</dbReference>
<dbReference type="HAMAP" id="MF_01252">
    <property type="entry name" value="Hmp"/>
    <property type="match status" value="1"/>
</dbReference>
<dbReference type="InterPro" id="IPR039261">
    <property type="entry name" value="FNR_nucleotide-bd"/>
</dbReference>
<dbReference type="Gene3D" id="3.40.50.80">
    <property type="entry name" value="Nucleotide-binding domain of ferredoxin-NADP reductase (FNR) module"/>
    <property type="match status" value="1"/>
</dbReference>
<proteinExistence type="inferred from homology"/>
<protein>
    <recommendedName>
        <fullName evidence="15">Flavohemoprotein</fullName>
    </recommendedName>
    <alternativeName>
        <fullName evidence="15">Flavohemoglobin</fullName>
    </alternativeName>
    <alternativeName>
        <fullName evidence="15">Hemoglobin-like protein</fullName>
    </alternativeName>
    <alternativeName>
        <fullName evidence="15">Nitric oxide dioxygenase</fullName>
        <shortName evidence="15">NO oxygenase</shortName>
        <shortName evidence="15">NOD</shortName>
        <ecNumber evidence="15">1.14.12.17</ecNumber>
    </alternativeName>
</protein>
<dbReference type="CDD" id="cd08922">
    <property type="entry name" value="FHb-globin"/>
    <property type="match status" value="1"/>
</dbReference>
<evidence type="ECO:0000313" key="19">
    <source>
        <dbReference type="Proteomes" id="UP001403385"/>
    </source>
</evidence>
<keyword evidence="5 15" id="KW-0561">Oxygen transport</keyword>
<dbReference type="InterPro" id="IPR008333">
    <property type="entry name" value="Cbr1-like_FAD-bd_dom"/>
</dbReference>
<dbReference type="Pfam" id="PF00175">
    <property type="entry name" value="NAD_binding_1"/>
    <property type="match status" value="1"/>
</dbReference>
<sequence>MASTKTIQIVKQTEPVLAKYKEDITSTFYKNLFEQHPELKDIFNMTHQANGLQAKVLANAIFHYSKYIDQLEMLSGAVEQIAQKHASLAISPEMYDIVGAGLLEAIKEVLGEAATPEIIEAWAEAYGDLAGIFIQREEQIYKDFEVKPGGWRGYKSYAVVKKEVESETITSFYLKPCDGKGCPEFLPGQYISVRVKGDAHSHTRNYSLSDSPGKDYLRISIKKEPAVKDFAQGVVSNYFHKEVEEGSLINLGIPSGEFTLKPGDKPVVLLSGGVGVTPLMSMLNALMEQGKRTVYFLHAAKNSGTHAFASHVRQLSDQSGLLKSYVFYDEPLEKDLCGKDYDYQGLVSETVLRSILPSVEMDFYFCGPTPFMQNILSILRELGVAESNIHYEFFGPSEELNAVPSVE</sequence>
<evidence type="ECO:0000256" key="14">
    <source>
        <dbReference type="ARBA" id="ARBA00049433"/>
    </source>
</evidence>
<dbReference type="AlphaFoldDB" id="A0AAW9S3W0"/>
<dbReference type="EMBL" id="JBDKWZ010000017">
    <property type="protein sequence ID" value="MEN7550832.1"/>
    <property type="molecule type" value="Genomic_DNA"/>
</dbReference>
<dbReference type="PANTHER" id="PTHR43396:SF3">
    <property type="entry name" value="FLAVOHEMOPROTEIN"/>
    <property type="match status" value="1"/>
</dbReference>
<dbReference type="SUPFAM" id="SSF46458">
    <property type="entry name" value="Globin-like"/>
    <property type="match status" value="1"/>
</dbReference>
<dbReference type="InterPro" id="IPR009050">
    <property type="entry name" value="Globin-like_sf"/>
</dbReference>
<dbReference type="GO" id="GO:0005344">
    <property type="term" value="F:oxygen carrier activity"/>
    <property type="evidence" value="ECO:0007669"/>
    <property type="project" value="UniProtKB-UniRule"/>
</dbReference>
<keyword evidence="10 15" id="KW-0560">Oxidoreductase</keyword>
<dbReference type="SUPFAM" id="SSF63380">
    <property type="entry name" value="Riboflavin synthase domain-like"/>
    <property type="match status" value="1"/>
</dbReference>
<comment type="domain">
    <text evidence="15">Consists of two distinct domains; an N-terminal heme-containing oxygen-binding domain and a C-terminal reductase domain with binding sites for FAD and NAD(P)H.</text>
</comment>
<feature type="binding site" evidence="15">
    <location>
        <begin position="273"/>
        <end position="278"/>
    </location>
    <ligand>
        <name>NADP(+)</name>
        <dbReference type="ChEBI" id="CHEBI:58349"/>
    </ligand>
</feature>
<evidence type="ECO:0000256" key="4">
    <source>
        <dbReference type="ARBA" id="ARBA00022617"/>
    </source>
</evidence>
<comment type="similarity">
    <text evidence="1 15">In the C-terminal section; belongs to the flavoprotein pyridine nucleotide cytochrome reductase family.</text>
</comment>
<dbReference type="GO" id="GO:0071500">
    <property type="term" value="P:cellular response to nitrosative stress"/>
    <property type="evidence" value="ECO:0007669"/>
    <property type="project" value="TreeGrafter"/>
</dbReference>
<dbReference type="GO" id="GO:0008941">
    <property type="term" value="F:nitric oxide dioxygenase NAD(P)H activity"/>
    <property type="evidence" value="ECO:0007669"/>
    <property type="project" value="UniProtKB-UniRule"/>
</dbReference>
<feature type="site" description="Influences the redox potential of the prosthetic heme and FAD groups" evidence="15">
    <location>
        <position position="84"/>
    </location>
</feature>
<dbReference type="InterPro" id="IPR012292">
    <property type="entry name" value="Globin/Proto"/>
</dbReference>
<keyword evidence="7 15" id="KW-0479">Metal-binding</keyword>
<dbReference type="PROSITE" id="PS51384">
    <property type="entry name" value="FAD_FR"/>
    <property type="match status" value="1"/>
</dbReference>
<dbReference type="InterPro" id="IPR017938">
    <property type="entry name" value="Riboflavin_synthase-like_b-brl"/>
</dbReference>
<dbReference type="SUPFAM" id="SSF52343">
    <property type="entry name" value="Ferredoxin reductase-like, C-terminal NADP-linked domain"/>
    <property type="match status" value="1"/>
</dbReference>
<dbReference type="GO" id="GO:0071949">
    <property type="term" value="F:FAD binding"/>
    <property type="evidence" value="ECO:0007669"/>
    <property type="project" value="InterPro"/>
</dbReference>
<dbReference type="InterPro" id="IPR000971">
    <property type="entry name" value="Globin"/>
</dbReference>
<keyword evidence="11 15" id="KW-0408">Iron</keyword>
<dbReference type="GO" id="GO:0019825">
    <property type="term" value="F:oxygen binding"/>
    <property type="evidence" value="ECO:0007669"/>
    <property type="project" value="InterPro"/>
</dbReference>
<dbReference type="GO" id="GO:0046210">
    <property type="term" value="P:nitric oxide catabolic process"/>
    <property type="evidence" value="ECO:0007669"/>
    <property type="project" value="TreeGrafter"/>
</dbReference>
<dbReference type="Gene3D" id="2.40.30.10">
    <property type="entry name" value="Translation factors"/>
    <property type="match status" value="1"/>
</dbReference>
<keyword evidence="8 15" id="KW-0274">FAD</keyword>
<feature type="binding site" evidence="15">
    <location>
        <begin position="393"/>
        <end position="396"/>
    </location>
    <ligand>
        <name>FAD</name>
        <dbReference type="ChEBI" id="CHEBI:57692"/>
    </ligand>
</feature>